<protein>
    <submittedName>
        <fullName evidence="1">Uncharacterized protein</fullName>
    </submittedName>
</protein>
<accession>A0A6C0HCZ5</accession>
<dbReference type="EMBL" id="MN739925">
    <property type="protein sequence ID" value="QHT78015.1"/>
    <property type="molecule type" value="Genomic_DNA"/>
</dbReference>
<proteinExistence type="predicted"/>
<name>A0A6C0HCZ5_9ZZZZ</name>
<reference evidence="1" key="1">
    <citation type="journal article" date="2020" name="Nature">
        <title>Giant virus diversity and host interactions through global metagenomics.</title>
        <authorList>
            <person name="Schulz F."/>
            <person name="Roux S."/>
            <person name="Paez-Espino D."/>
            <person name="Jungbluth S."/>
            <person name="Walsh D.A."/>
            <person name="Denef V.J."/>
            <person name="McMahon K.D."/>
            <person name="Konstantinidis K.T."/>
            <person name="Eloe-Fadrosh E.A."/>
            <person name="Kyrpides N.C."/>
            <person name="Woyke T."/>
        </authorList>
    </citation>
    <scope>NUCLEOTIDE SEQUENCE</scope>
    <source>
        <strain evidence="1">GVMAG-M-3300023179-90</strain>
    </source>
</reference>
<sequence>MSKRSYHDVIQCFEKENCKLLTTEEEYKNMNKSRVKYRYIASCGHEHIVFFHVFLSRKTGVICPNCVNTRNSIKIKEKFKDDKIQYIRQELACIEYIIDLFKEHFIIKKAFDGCKADIILKPINNHNDEWIGIQIKSCKKPTRDYGFQITNKDYSNILILCICEENKKMWGIPYEAVKGQVKVTVGLKKSKYNQYEITPENYLDKINHVYNTLNKSKYETIDTPICIYQQREKEYRNFRENILHFIQFDNNNMEGLVYDFKIGNKKIQEKVGGVNTCRKGTFLFTLVKNDGLINKKRNLIQYNKGDNDIYWLNCDNHKHFYVIPEDVLVEQGYICDTKTKKKTINVNPHSEKSCVWLKPYLFDYENINKEVLLEILQ</sequence>
<evidence type="ECO:0000313" key="1">
    <source>
        <dbReference type="EMBL" id="QHT78015.1"/>
    </source>
</evidence>
<dbReference type="AlphaFoldDB" id="A0A6C0HCZ5"/>
<organism evidence="1">
    <name type="scientific">viral metagenome</name>
    <dbReference type="NCBI Taxonomy" id="1070528"/>
    <lineage>
        <taxon>unclassified sequences</taxon>
        <taxon>metagenomes</taxon>
        <taxon>organismal metagenomes</taxon>
    </lineage>
</organism>